<protein>
    <submittedName>
        <fullName evidence="1">Uncharacterized protein</fullName>
    </submittedName>
</protein>
<evidence type="ECO:0000313" key="2">
    <source>
        <dbReference type="Proteomes" id="UP000012153"/>
    </source>
</evidence>
<gene>
    <name evidence="1" type="ORF">LEP1GSC186_2056</name>
</gene>
<dbReference type="AlphaFoldDB" id="M6UKZ7"/>
<dbReference type="EMBL" id="AHOP02000021">
    <property type="protein sequence ID" value="EMO41754.1"/>
    <property type="molecule type" value="Genomic_DNA"/>
</dbReference>
<reference evidence="1 2" key="1">
    <citation type="submission" date="2013-01" db="EMBL/GenBank/DDBJ databases">
        <authorList>
            <person name="Harkins D.M."/>
            <person name="Durkin A.S."/>
            <person name="Brinkac L.M."/>
            <person name="Haft D.H."/>
            <person name="Selengut J.D."/>
            <person name="Sanka R."/>
            <person name="DePew J."/>
            <person name="Purushe J."/>
            <person name="Matthias M.A."/>
            <person name="Vinetz J.M."/>
            <person name="Sutton G.G."/>
            <person name="Nierman W.C."/>
            <person name="Fouts D.E."/>
        </authorList>
    </citation>
    <scope>NUCLEOTIDE SEQUENCE [LARGE SCALE GENOMIC DNA]</scope>
    <source>
        <strain evidence="1 2">ZUN142</strain>
    </source>
</reference>
<dbReference type="RefSeq" id="WP_004437149.1">
    <property type="nucleotide sequence ID" value="NZ_AHOP02000021.1"/>
</dbReference>
<evidence type="ECO:0000313" key="1">
    <source>
        <dbReference type="EMBL" id="EMO41754.1"/>
    </source>
</evidence>
<accession>M6UKZ7</accession>
<name>M6UKZ7_9LEPT</name>
<proteinExistence type="predicted"/>
<sequence length="64" mass="7551">MSETTEKTRIQMITETEGVKYEIYIPRTNQPSILIYLDEESFFSFLNGLAEYGVELKRQEKQNV</sequence>
<organism evidence="1 2">
    <name type="scientific">Leptospira noguchii serovar Autumnalis str. ZUN142</name>
    <dbReference type="NCBI Taxonomy" id="1085540"/>
    <lineage>
        <taxon>Bacteria</taxon>
        <taxon>Pseudomonadati</taxon>
        <taxon>Spirochaetota</taxon>
        <taxon>Spirochaetia</taxon>
        <taxon>Leptospirales</taxon>
        <taxon>Leptospiraceae</taxon>
        <taxon>Leptospira</taxon>
    </lineage>
</organism>
<dbReference type="Proteomes" id="UP000012153">
    <property type="component" value="Unassembled WGS sequence"/>
</dbReference>
<comment type="caution">
    <text evidence="1">The sequence shown here is derived from an EMBL/GenBank/DDBJ whole genome shotgun (WGS) entry which is preliminary data.</text>
</comment>